<dbReference type="RefSeq" id="XP_025720646.1">
    <property type="nucleotide sequence ID" value="XM_025864861.1"/>
</dbReference>
<keyword evidence="6" id="KW-1017">Isopeptide bond</keyword>
<dbReference type="InterPro" id="IPR027133">
    <property type="entry name" value="TRAF2_RING-HC"/>
</dbReference>
<dbReference type="InterPro" id="IPR001293">
    <property type="entry name" value="Znf_TRAF"/>
</dbReference>
<keyword evidence="11" id="KW-0677">Repeat</keyword>
<keyword evidence="25 26" id="KW-0675">Receptor</keyword>
<evidence type="ECO:0000256" key="8">
    <source>
        <dbReference type="ARBA" id="ARBA00022679"/>
    </source>
</evidence>
<dbReference type="SUPFAM" id="SSF57850">
    <property type="entry name" value="RING/U-box"/>
    <property type="match status" value="1"/>
</dbReference>
<dbReference type="PROSITE" id="PS50145">
    <property type="entry name" value="ZF_TRAF"/>
    <property type="match status" value="2"/>
</dbReference>
<dbReference type="Proteomes" id="UP000286641">
    <property type="component" value="Unplaced"/>
</dbReference>
<evidence type="ECO:0000256" key="18">
    <source>
        <dbReference type="ARBA" id="ARBA00023121"/>
    </source>
</evidence>
<dbReference type="GO" id="GO:1905670">
    <property type="term" value="P:TORC2 complex disassembly"/>
    <property type="evidence" value="ECO:0007669"/>
    <property type="project" value="UniProtKB-ARBA"/>
</dbReference>
<dbReference type="GeneID" id="112817663"/>
<dbReference type="GO" id="GO:0010628">
    <property type="term" value="P:positive regulation of gene expression"/>
    <property type="evidence" value="ECO:0007669"/>
    <property type="project" value="UniProtKB-ARBA"/>
</dbReference>
<dbReference type="GO" id="GO:0030674">
    <property type="term" value="F:protein-macromolecule adaptor activity"/>
    <property type="evidence" value="ECO:0007669"/>
    <property type="project" value="UniProtKB-ARBA"/>
</dbReference>
<keyword evidence="7" id="KW-0597">Phosphoprotein</keyword>
<comment type="subcellular location">
    <subcellularLocation>
        <location evidence="2 19">Cytoplasm</location>
    </subcellularLocation>
</comment>
<dbReference type="GO" id="GO:1905669">
    <property type="term" value="P:TORC1 complex assembly"/>
    <property type="evidence" value="ECO:0007669"/>
    <property type="project" value="UniProtKB-ARBA"/>
</dbReference>
<dbReference type="InterPro" id="IPR018957">
    <property type="entry name" value="Znf_C3HC4_RING-type"/>
</dbReference>
<keyword evidence="9" id="KW-0053">Apoptosis</keyword>
<reference evidence="25" key="2">
    <citation type="submission" date="2025-04" db="UniProtKB">
        <authorList>
            <consortium name="RefSeq"/>
        </authorList>
    </citation>
    <scope>IDENTIFICATION</scope>
    <source>
        <tissue evidence="25">Blood</tissue>
    </source>
</reference>
<keyword evidence="14 19" id="KW-0862">Zinc</keyword>
<dbReference type="GO" id="GO:0046328">
    <property type="term" value="P:regulation of JNK cascade"/>
    <property type="evidence" value="ECO:0007669"/>
    <property type="project" value="InterPro"/>
</dbReference>
<dbReference type="GO" id="GO:0005829">
    <property type="term" value="C:cytosol"/>
    <property type="evidence" value="ECO:0007669"/>
    <property type="project" value="InterPro"/>
</dbReference>
<evidence type="ECO:0000259" key="21">
    <source>
        <dbReference type="PROSITE" id="PS50089"/>
    </source>
</evidence>
<dbReference type="GO" id="GO:0061630">
    <property type="term" value="F:ubiquitin protein ligase activity"/>
    <property type="evidence" value="ECO:0007669"/>
    <property type="project" value="UniProtKB-EC"/>
</dbReference>
<dbReference type="GO" id="GO:0033209">
    <property type="term" value="P:tumor necrosis factor-mediated signaling pathway"/>
    <property type="evidence" value="ECO:0007669"/>
    <property type="project" value="InterPro"/>
</dbReference>
<feature type="zinc finger region" description="TRAF-type" evidence="20">
    <location>
        <begin position="177"/>
        <end position="291"/>
    </location>
</feature>
<keyword evidence="15" id="KW-0832">Ubl conjugation</keyword>
<evidence type="ECO:0000256" key="7">
    <source>
        <dbReference type="ARBA" id="ARBA00022553"/>
    </source>
</evidence>
<organism evidence="24 25">
    <name type="scientific">Callorhinus ursinus</name>
    <name type="common">Northern fur seal</name>
    <dbReference type="NCBI Taxonomy" id="34884"/>
    <lineage>
        <taxon>Eukaryota</taxon>
        <taxon>Metazoa</taxon>
        <taxon>Chordata</taxon>
        <taxon>Craniata</taxon>
        <taxon>Vertebrata</taxon>
        <taxon>Euteleostomi</taxon>
        <taxon>Mammalia</taxon>
        <taxon>Eutheria</taxon>
        <taxon>Laurasiatheria</taxon>
        <taxon>Carnivora</taxon>
        <taxon>Caniformia</taxon>
        <taxon>Pinnipedia</taxon>
        <taxon>Otariidae</taxon>
        <taxon>Callorhinus</taxon>
    </lineage>
</organism>
<dbReference type="InterPro" id="IPR017907">
    <property type="entry name" value="Znf_RING_CS"/>
</dbReference>
<dbReference type="PROSITE" id="PS50089">
    <property type="entry name" value="ZF_RING_2"/>
    <property type="match status" value="1"/>
</dbReference>
<dbReference type="Pfam" id="PF00097">
    <property type="entry name" value="zf-C3HC4"/>
    <property type="match status" value="1"/>
</dbReference>
<evidence type="ECO:0000256" key="14">
    <source>
        <dbReference type="ARBA" id="ARBA00022833"/>
    </source>
</evidence>
<evidence type="ECO:0000256" key="20">
    <source>
        <dbReference type="PROSITE-ProRule" id="PRU00207"/>
    </source>
</evidence>
<reference key="1">
    <citation type="submission" date="2019-01" db="UniProtKB">
        <authorList>
            <consortium name="RefSeq"/>
        </authorList>
    </citation>
    <scope>IDENTIFICATION</scope>
    <source>
        <tissue evidence="26">Blood</tissue>
    </source>
</reference>
<dbReference type="GO" id="GO:0008289">
    <property type="term" value="F:lipid binding"/>
    <property type="evidence" value="ECO:0007669"/>
    <property type="project" value="UniProtKB-KW"/>
</dbReference>
<evidence type="ECO:0000259" key="23">
    <source>
        <dbReference type="PROSITE" id="PS50145"/>
    </source>
</evidence>
<dbReference type="PANTHER" id="PTHR10131:SF21">
    <property type="entry name" value="TNF RECEPTOR-ASSOCIATED FACTOR 2"/>
    <property type="match status" value="1"/>
</dbReference>
<dbReference type="CDD" id="cd03778">
    <property type="entry name" value="MATH_TRAF2"/>
    <property type="match status" value="1"/>
</dbReference>
<sequence length="581" mass="64097">MAAASVTPPGSLDLLQPGFSKTLLGTKLEDKYLCSACRNILRRPFQAQCGHRYCSYCLTSILSSGPQNCAACVHEGIYEEGISILESGSAFPDNAARREVESLPAVCPSDGCTWKGTLKEYESCHEGHCPFMLTECSACKGLVRLGEKEHHSEHECPERSLSCRHCRAPCCWADMKAHHEICPKFPLTCDGCGKKKISREKLFLLQGMVVGAAPPDAAPPLPTPVLDCVLAACLWLLLLLRNARSGCCVLAVLGGSLSVFQDHVRACGKCRVPCRFHVVGCPEMVESEKQQQHEAQWLREHLAMLLGGLLEAKHLSGAGGHFLGQSEVGGWEASTLYPELELSKAAELRQRCEALERKTATFENIVCVLNREVERVAVTAEACGRQHRLDQDRIGALSNKVQQLERSIGLKDLAMAELEQKVHEMQATTFDGVFVWKISDFARKRQEAVAGRTPAIFSPAFYTSRYGYKMCLRIYLNGDGTGRGTHLSLFFVVMKGPNDALLRWPFNQKVTLMLLDQNGREHVIDAFRPDVTSSSFQRPVSDMNIASGCPLFCPVSKMEAKNSYVRDDAIFIKAIVDLTGL</sequence>
<evidence type="ECO:0000259" key="22">
    <source>
        <dbReference type="PROSITE" id="PS50144"/>
    </source>
</evidence>
<evidence type="ECO:0000313" key="25">
    <source>
        <dbReference type="RefSeq" id="XP_025720645.1"/>
    </source>
</evidence>
<name>A0A3Q7NHQ2_CALUR</name>
<evidence type="ECO:0000256" key="16">
    <source>
        <dbReference type="ARBA" id="ARBA00022990"/>
    </source>
</evidence>
<evidence type="ECO:0000256" key="1">
    <source>
        <dbReference type="ARBA" id="ARBA00000900"/>
    </source>
</evidence>
<dbReference type="CTD" id="7186"/>
<dbReference type="InterPro" id="IPR032070">
    <property type="entry name" value="TRAF_BIRC3-bd"/>
</dbReference>
<dbReference type="CDD" id="cd16639">
    <property type="entry name" value="RING-HC_TRAF2"/>
    <property type="match status" value="1"/>
</dbReference>
<dbReference type="RefSeq" id="XP_025720645.1">
    <property type="nucleotide sequence ID" value="XM_025864860.1"/>
</dbReference>
<keyword evidence="10 19" id="KW-0479">Metal-binding</keyword>
<dbReference type="InterPro" id="IPR049441">
    <property type="entry name" value="TRAF2_Znf"/>
</dbReference>
<dbReference type="InterPro" id="IPR002083">
    <property type="entry name" value="MATH/TRAF_dom"/>
</dbReference>
<keyword evidence="24" id="KW-1185">Reference proteome</keyword>
<dbReference type="RefSeq" id="XP_073746147.1">
    <property type="nucleotide sequence ID" value="XM_073890046.1"/>
</dbReference>
<dbReference type="InterPro" id="IPR001841">
    <property type="entry name" value="Znf_RING"/>
</dbReference>
<keyword evidence="17" id="KW-0175">Coiled coil</keyword>
<dbReference type="SUPFAM" id="SSF57953">
    <property type="entry name" value="Trimerization domain of TRAF"/>
    <property type="match status" value="1"/>
</dbReference>
<dbReference type="InterPro" id="IPR008974">
    <property type="entry name" value="TRAF-like"/>
</dbReference>
<evidence type="ECO:0000256" key="9">
    <source>
        <dbReference type="ARBA" id="ARBA00022703"/>
    </source>
</evidence>
<dbReference type="FunFam" id="1.20.5.170:FF:000035">
    <property type="entry name" value="TNF receptor-associated factor"/>
    <property type="match status" value="1"/>
</dbReference>
<protein>
    <recommendedName>
        <fullName evidence="19">TNF receptor-associated factor</fullName>
        <ecNumber evidence="19">2.3.2.27</ecNumber>
    </recommendedName>
</protein>
<evidence type="ECO:0000256" key="3">
    <source>
        <dbReference type="ARBA" id="ARBA00004906"/>
    </source>
</evidence>
<evidence type="ECO:0000256" key="19">
    <source>
        <dbReference type="PIRNR" id="PIRNR015614"/>
    </source>
</evidence>
<dbReference type="GO" id="GO:0043235">
    <property type="term" value="C:receptor complex"/>
    <property type="evidence" value="ECO:0007669"/>
    <property type="project" value="UniProtKB-ARBA"/>
</dbReference>
<dbReference type="GO" id="GO:0051865">
    <property type="term" value="P:protein autoubiquitination"/>
    <property type="evidence" value="ECO:0007669"/>
    <property type="project" value="InterPro"/>
</dbReference>
<evidence type="ECO:0000256" key="4">
    <source>
        <dbReference type="ARBA" id="ARBA00006608"/>
    </source>
</evidence>
<dbReference type="Pfam" id="PF02176">
    <property type="entry name" value="zf-TRAF"/>
    <property type="match status" value="2"/>
</dbReference>
<dbReference type="FunFam" id="2.60.210.10:FF:000035">
    <property type="entry name" value="TNF receptor-associated factor 2"/>
    <property type="match status" value="1"/>
</dbReference>
<evidence type="ECO:0000313" key="26">
    <source>
        <dbReference type="RefSeq" id="XP_025720646.1"/>
    </source>
</evidence>
<comment type="pathway">
    <text evidence="3">Protein modification; protein ubiquitination.</text>
</comment>
<dbReference type="Pfam" id="PF16673">
    <property type="entry name" value="TRAF_BIRC3_bd"/>
    <property type="match status" value="1"/>
</dbReference>
<evidence type="ECO:0000256" key="13">
    <source>
        <dbReference type="ARBA" id="ARBA00022786"/>
    </source>
</evidence>
<keyword evidence="13" id="KW-0833">Ubl conjugation pathway</keyword>
<dbReference type="Gene3D" id="2.60.210.10">
    <property type="entry name" value="Apoptosis, Tumor Necrosis Factor Receptor Associated Protein 2, Chain A"/>
    <property type="match status" value="1"/>
</dbReference>
<dbReference type="PANTHER" id="PTHR10131">
    <property type="entry name" value="TNF RECEPTOR ASSOCIATED FACTOR"/>
    <property type="match status" value="1"/>
</dbReference>
<dbReference type="PROSITE" id="PS00518">
    <property type="entry name" value="ZF_RING_1"/>
    <property type="match status" value="1"/>
</dbReference>
<dbReference type="InterPro" id="IPR037305">
    <property type="entry name" value="TRAF2_MATH"/>
</dbReference>
<evidence type="ECO:0000256" key="12">
    <source>
        <dbReference type="ARBA" id="ARBA00022771"/>
    </source>
</evidence>
<dbReference type="InterPro" id="IPR049342">
    <property type="entry name" value="TRAF1-6_MATH_dom"/>
</dbReference>
<evidence type="ECO:0000313" key="24">
    <source>
        <dbReference type="Proteomes" id="UP000286641"/>
    </source>
</evidence>
<dbReference type="GO" id="GO:0008270">
    <property type="term" value="F:zinc ion binding"/>
    <property type="evidence" value="ECO:0007669"/>
    <property type="project" value="UniProtKB-UniRule"/>
</dbReference>
<dbReference type="Gene3D" id="1.20.5.170">
    <property type="match status" value="1"/>
</dbReference>
<dbReference type="GO" id="GO:0005164">
    <property type="term" value="F:tumor necrosis factor receptor binding"/>
    <property type="evidence" value="ECO:0007669"/>
    <property type="project" value="UniProtKB-UniRule"/>
</dbReference>
<keyword evidence="8" id="KW-0808">Transferase</keyword>
<dbReference type="AlphaFoldDB" id="A0A3Q7NHQ2"/>
<keyword evidence="18" id="KW-0446">Lipid-binding</keyword>
<accession>A0A3Q7NHQ2</accession>
<dbReference type="GO" id="GO:0006915">
    <property type="term" value="P:apoptotic process"/>
    <property type="evidence" value="ECO:0007669"/>
    <property type="project" value="UniProtKB-KW"/>
</dbReference>
<dbReference type="SUPFAM" id="SSF49599">
    <property type="entry name" value="TRAF domain-like"/>
    <property type="match status" value="1"/>
</dbReference>
<evidence type="ECO:0000256" key="2">
    <source>
        <dbReference type="ARBA" id="ARBA00004496"/>
    </source>
</evidence>
<dbReference type="GO" id="GO:0043123">
    <property type="term" value="P:positive regulation of canonical NF-kappaB signal transduction"/>
    <property type="evidence" value="ECO:0007669"/>
    <property type="project" value="TreeGrafter"/>
</dbReference>
<dbReference type="PIRSF" id="PIRSF015614">
    <property type="entry name" value="TRAF"/>
    <property type="match status" value="1"/>
</dbReference>
<proteinExistence type="inferred from homology"/>
<dbReference type="FunFam" id="3.30.40.10:FF:000263">
    <property type="entry name" value="TNF receptor-associated factor"/>
    <property type="match status" value="1"/>
</dbReference>
<evidence type="ECO:0000256" key="11">
    <source>
        <dbReference type="ARBA" id="ARBA00022737"/>
    </source>
</evidence>
<dbReference type="EC" id="2.3.2.27" evidence="19"/>
<dbReference type="GO" id="GO:1990604">
    <property type="term" value="C:IRE1-TRAF2-ASK1 complex"/>
    <property type="evidence" value="ECO:0007669"/>
    <property type="project" value="UniProtKB-ARBA"/>
</dbReference>
<evidence type="ECO:0000256" key="10">
    <source>
        <dbReference type="ARBA" id="ARBA00022723"/>
    </source>
</evidence>
<dbReference type="GO" id="GO:0042981">
    <property type="term" value="P:regulation of apoptotic process"/>
    <property type="evidence" value="ECO:0007669"/>
    <property type="project" value="InterPro"/>
</dbReference>
<feature type="domain" description="MATH" evidence="22">
    <location>
        <begin position="431"/>
        <end position="576"/>
    </location>
</feature>
<dbReference type="Pfam" id="PF21355">
    <property type="entry name" value="TRAF-mep_MATH"/>
    <property type="match status" value="1"/>
</dbReference>
<evidence type="ECO:0000256" key="17">
    <source>
        <dbReference type="ARBA" id="ARBA00023054"/>
    </source>
</evidence>
<dbReference type="FunFam" id="3.30.40.10:FF:000189">
    <property type="entry name" value="TNF receptor-associated factor"/>
    <property type="match status" value="1"/>
</dbReference>
<comment type="catalytic activity">
    <reaction evidence="1 19">
        <text>S-ubiquitinyl-[E2 ubiquitin-conjugating enzyme]-L-cysteine + [acceptor protein]-L-lysine = [E2 ubiquitin-conjugating enzyme]-L-cysteine + N(6)-ubiquitinyl-[acceptor protein]-L-lysine.</text>
        <dbReference type="EC" id="2.3.2.27"/>
    </reaction>
</comment>
<dbReference type="SMART" id="SM00184">
    <property type="entry name" value="RING"/>
    <property type="match status" value="1"/>
</dbReference>
<evidence type="ECO:0000256" key="15">
    <source>
        <dbReference type="ARBA" id="ARBA00022843"/>
    </source>
</evidence>
<keyword evidence="5 19" id="KW-0963">Cytoplasm</keyword>
<dbReference type="InterPro" id="IPR013083">
    <property type="entry name" value="Znf_RING/FYVE/PHD"/>
</dbReference>
<dbReference type="InterPro" id="IPR012227">
    <property type="entry name" value="TNF_rcpt-assoc_TRAF_met"/>
</dbReference>
<dbReference type="GO" id="GO:0002700">
    <property type="term" value="P:regulation of production of molecular mediator of immune response"/>
    <property type="evidence" value="ECO:0007669"/>
    <property type="project" value="UniProtKB-ARBA"/>
</dbReference>
<feature type="domain" description="RING-type" evidence="21">
    <location>
        <begin position="34"/>
        <end position="72"/>
    </location>
</feature>
<dbReference type="GO" id="GO:0009898">
    <property type="term" value="C:cytoplasmic side of plasma membrane"/>
    <property type="evidence" value="ECO:0007669"/>
    <property type="project" value="TreeGrafter"/>
</dbReference>
<feature type="domain" description="TRAF-type" evidence="23">
    <location>
        <begin position="177"/>
        <end position="291"/>
    </location>
</feature>
<dbReference type="SMART" id="SM00061">
    <property type="entry name" value="MATH"/>
    <property type="match status" value="1"/>
</dbReference>
<keyword evidence="12 20" id="KW-0863">Zinc-finger</keyword>
<dbReference type="GO" id="GO:0070534">
    <property type="term" value="P:protein K63-linked ubiquitination"/>
    <property type="evidence" value="ECO:0007669"/>
    <property type="project" value="UniProtKB-ARBA"/>
</dbReference>
<evidence type="ECO:0000256" key="6">
    <source>
        <dbReference type="ARBA" id="ARBA00022499"/>
    </source>
</evidence>
<feature type="domain" description="TRAF-type" evidence="23">
    <location>
        <begin position="125"/>
        <end position="170"/>
    </location>
</feature>
<dbReference type="Pfam" id="PF21341">
    <property type="entry name" value="TRAF2_zf"/>
    <property type="match status" value="1"/>
</dbReference>
<evidence type="ECO:0000256" key="5">
    <source>
        <dbReference type="ARBA" id="ARBA00022490"/>
    </source>
</evidence>
<keyword evidence="16" id="KW-0007">Acetylation</keyword>
<dbReference type="PROSITE" id="PS50144">
    <property type="entry name" value="MATH"/>
    <property type="match status" value="1"/>
</dbReference>
<gene>
    <name evidence="25 26" type="primary">TRAF2</name>
</gene>
<comment type="similarity">
    <text evidence="4">Belongs to the TNF receptor-associated factor family. A subfamily.</text>
</comment>
<dbReference type="Gene3D" id="3.30.40.10">
    <property type="entry name" value="Zinc/RING finger domain, C3HC4 (zinc finger)"/>
    <property type="match status" value="2"/>
</dbReference>
<feature type="zinc finger region" description="TRAF-type" evidence="20">
    <location>
        <begin position="125"/>
        <end position="170"/>
    </location>
</feature>